<accession>A0A6I4ID02</accession>
<reference evidence="2" key="1">
    <citation type="submission" date="2019-05" db="EMBL/GenBank/DDBJ databases">
        <title>Flavobacterium profundi sp. nov., isolated from a deep-sea seamount.</title>
        <authorList>
            <person name="Zhang D.-C."/>
        </authorList>
    </citation>
    <scope>NUCLEOTIDE SEQUENCE [LARGE SCALE GENOMIC DNA]</scope>
    <source>
        <strain evidence="2">TP390</strain>
    </source>
</reference>
<evidence type="ECO:0000313" key="2">
    <source>
        <dbReference type="Proteomes" id="UP000431264"/>
    </source>
</evidence>
<evidence type="ECO:0000313" key="1">
    <source>
        <dbReference type="EMBL" id="MVO07553.1"/>
    </source>
</evidence>
<keyword evidence="2" id="KW-1185">Reference proteome</keyword>
<name>A0A6I4ID02_9FLAO</name>
<dbReference type="Pfam" id="PF18950">
    <property type="entry name" value="DUF5694"/>
    <property type="match status" value="1"/>
</dbReference>
<protein>
    <submittedName>
        <fullName evidence="1">Uncharacterized protein</fullName>
    </submittedName>
</protein>
<comment type="caution">
    <text evidence="1">The sequence shown here is derived from an EMBL/GenBank/DDBJ whole genome shotgun (WGS) entry which is preliminary data.</text>
</comment>
<organism evidence="1 2">
    <name type="scientific">Flavobacterium profundi</name>
    <dbReference type="NCBI Taxonomy" id="1774945"/>
    <lineage>
        <taxon>Bacteria</taxon>
        <taxon>Pseudomonadati</taxon>
        <taxon>Bacteroidota</taxon>
        <taxon>Flavobacteriia</taxon>
        <taxon>Flavobacteriales</taxon>
        <taxon>Flavobacteriaceae</taxon>
        <taxon>Flavobacterium</taxon>
    </lineage>
</organism>
<proteinExistence type="predicted"/>
<dbReference type="Proteomes" id="UP000431264">
    <property type="component" value="Unassembled WGS sequence"/>
</dbReference>
<dbReference type="AlphaFoldDB" id="A0A6I4ID02"/>
<gene>
    <name evidence="1" type="ORF">GOQ30_00075</name>
</gene>
<sequence>MTEKLKAFSPDIILVEKEPSEQNQLDSLYNAYKNNNLKLSDIDYGASETYQVGFRLAKILNLKSVYGIDHYESTSQSLLQSGDNIEVFKNGLKELMQTARPLKQKVQQDSLSIYEYIKIMNQDKLIDLTHNLIFNVPAYVVNGEFSKNGTNTVDIGAIDTKYIGAEYITLFYNRNLKIYSNILNTQLKHNSNKMILIMGQLHIGVLKGLFEHNPNYKIVDISEYLN</sequence>
<dbReference type="EMBL" id="WQLW01000001">
    <property type="protein sequence ID" value="MVO07553.1"/>
    <property type="molecule type" value="Genomic_DNA"/>
</dbReference>
<dbReference type="InterPro" id="IPR043749">
    <property type="entry name" value="DUF5694"/>
</dbReference>